<protein>
    <submittedName>
        <fullName evidence="3">Uncharacterized protein</fullName>
    </submittedName>
</protein>
<feature type="region of interest" description="Disordered" evidence="2">
    <location>
        <begin position="369"/>
        <end position="391"/>
    </location>
</feature>
<name>A0A833SUE8_PHYIN</name>
<evidence type="ECO:0000313" key="3">
    <source>
        <dbReference type="EMBL" id="KAF4032234.1"/>
    </source>
</evidence>
<feature type="region of interest" description="Disordered" evidence="2">
    <location>
        <begin position="920"/>
        <end position="945"/>
    </location>
</feature>
<accession>A0A833SUE8</accession>
<feature type="compositionally biased region" description="Basic residues" evidence="2">
    <location>
        <begin position="78"/>
        <end position="90"/>
    </location>
</feature>
<evidence type="ECO:0000256" key="2">
    <source>
        <dbReference type="SAM" id="MobiDB-lite"/>
    </source>
</evidence>
<dbReference type="AlphaFoldDB" id="A0A833SUE8"/>
<proteinExistence type="predicted"/>
<dbReference type="Gene3D" id="3.80.10.10">
    <property type="entry name" value="Ribonuclease Inhibitor"/>
    <property type="match status" value="1"/>
</dbReference>
<organism evidence="3 4">
    <name type="scientific">Phytophthora infestans</name>
    <name type="common">Potato late blight agent</name>
    <name type="synonym">Botrytis infestans</name>
    <dbReference type="NCBI Taxonomy" id="4787"/>
    <lineage>
        <taxon>Eukaryota</taxon>
        <taxon>Sar</taxon>
        <taxon>Stramenopiles</taxon>
        <taxon>Oomycota</taxon>
        <taxon>Peronosporomycetes</taxon>
        <taxon>Peronosporales</taxon>
        <taxon>Peronosporaceae</taxon>
        <taxon>Phytophthora</taxon>
    </lineage>
</organism>
<feature type="coiled-coil region" evidence="1">
    <location>
        <begin position="182"/>
        <end position="331"/>
    </location>
</feature>
<dbReference type="Proteomes" id="UP000602510">
    <property type="component" value="Unassembled WGS sequence"/>
</dbReference>
<feature type="coiled-coil region" evidence="1">
    <location>
        <begin position="613"/>
        <end position="640"/>
    </location>
</feature>
<dbReference type="EMBL" id="WSZM01000504">
    <property type="protein sequence ID" value="KAF4032234.1"/>
    <property type="molecule type" value="Genomic_DNA"/>
</dbReference>
<dbReference type="InterPro" id="IPR032675">
    <property type="entry name" value="LRR_dom_sf"/>
</dbReference>
<feature type="compositionally biased region" description="Basic residues" evidence="2">
    <location>
        <begin position="968"/>
        <end position="980"/>
    </location>
</feature>
<keyword evidence="4" id="KW-1185">Reference proteome</keyword>
<comment type="caution">
    <text evidence="3">The sequence shown here is derived from an EMBL/GenBank/DDBJ whole genome shotgun (WGS) entry which is preliminary data.</text>
</comment>
<feature type="compositionally biased region" description="Polar residues" evidence="2">
    <location>
        <begin position="926"/>
        <end position="941"/>
    </location>
</feature>
<evidence type="ECO:0000313" key="4">
    <source>
        <dbReference type="Proteomes" id="UP000602510"/>
    </source>
</evidence>
<feature type="region of interest" description="Disordered" evidence="2">
    <location>
        <begin position="968"/>
        <end position="997"/>
    </location>
</feature>
<dbReference type="SUPFAM" id="SSF52047">
    <property type="entry name" value="RNI-like"/>
    <property type="match status" value="1"/>
</dbReference>
<evidence type="ECO:0000256" key="1">
    <source>
        <dbReference type="SAM" id="Coils"/>
    </source>
</evidence>
<gene>
    <name evidence="3" type="ORF">GN244_ATG15921</name>
</gene>
<reference evidence="3" key="1">
    <citation type="submission" date="2020-04" db="EMBL/GenBank/DDBJ databases">
        <title>Hybrid Assembly of Korean Phytophthora infestans isolates.</title>
        <authorList>
            <person name="Prokchorchik M."/>
            <person name="Lee Y."/>
            <person name="Seo J."/>
            <person name="Cho J.-H."/>
            <person name="Park Y.-E."/>
            <person name="Jang D.-C."/>
            <person name="Im J.-S."/>
            <person name="Choi J.-G."/>
            <person name="Park H.-J."/>
            <person name="Lee G.-B."/>
            <person name="Lee Y.-G."/>
            <person name="Hong S.-Y."/>
            <person name="Cho K."/>
            <person name="Sohn K.H."/>
        </authorList>
    </citation>
    <scope>NUCLEOTIDE SEQUENCE</scope>
    <source>
        <strain evidence="3">KR_1_A1</strain>
    </source>
</reference>
<feature type="region of interest" description="Disordered" evidence="2">
    <location>
        <begin position="56"/>
        <end position="105"/>
    </location>
</feature>
<sequence>MKNQLEVMDPAEYPWSNQNDLVSSLDLLEEEGLRDPSKHGPQWNRDTHLLVEGEPAATVPREVTRISPRKPQVVSKTSTRRRLGKSRRRDRSTNNAEEQEAPRRQLQLENERLQHEVAHWQREVAHARDEKHELEVSFRRLDQEIGNGYHLAERKEKELRIAELVTKNQKMSLLLEKELQGQEELRRVHRELQGEHRKMTEQVTLLNQVLDSVETKHTQLSSSHDTLTASYEAAQNTIETLQREIHVLQDKVATSDAHIQVITEYESKVQQWERTCRELERKCEHNTQKLKQTQRIASTTQQEAQRALDRQEELEQELRNAHDQVIQANAAVRTMEAKLEANLKAGGSQELQKYRANSELMQTCNQLLSSQKRPGSGKTPRTTRNSHAIGSQVARLTTRITSLTDKLSSAEEARNRKGRTLDILMQAFPFLLRKLDAMQDQLAAAVESNDIIQRALEKVHGQSNAGFANNDTRLSGSMYLHLARDKYVLEAPYPLELLTYQTGAQVLRGNLESTTRAKTKTFLPFRVKLSALQLKDSQREEESENRMDQLVTLSADSSDTSGAAYLNRSKINAFLEVIQCSAARKKFKTLVIGKLAETLNKLRKLAHRSASEAATQQASIQMLQREIVELQHRLRNSRSDGNINGQCDGVAARKEAFKTSQFLLKMVDVYAEKQLESDQRQMTFVTQPMFSDMLITKTQNESYSSSGDRLLLSESDLSDEDVGQLLLKILVSGVRFREINLDSNNISDAGAQHVAEFVEKSPTSVRVMRLIGNKRITRRGIDLIKGGLIRNHRVQRVSENERASDDCIILRGLAIDQSFDESGNATEVLRVILPITSENEEHGAATMETTPEAVDAITEKLRQLGFRYNIRPASAPSRPRSAPYNSYKRIDLYPRRSSAINSSRRVSAFTSASTNFNRRARVASDSEANIRSSPATGTKITTNRRQHIKQQQDLRFQSLEAAIQRASAPHRRSQGSRHHISTSLNSQVRSGKMSYTGKTHINTIRGLRR</sequence>
<keyword evidence="1" id="KW-0175">Coiled coil</keyword>